<dbReference type="Pfam" id="PF11154">
    <property type="entry name" value="DUF2934"/>
    <property type="match status" value="1"/>
</dbReference>
<protein>
    <recommendedName>
        <fullName evidence="3">DUF2934 domain-containing protein</fullName>
    </recommendedName>
</protein>
<accession>A0A518FW24</accession>
<dbReference type="AlphaFoldDB" id="A0A518FW24"/>
<reference evidence="1 2" key="1">
    <citation type="submission" date="2019-02" db="EMBL/GenBank/DDBJ databases">
        <title>Deep-cultivation of Planctomycetes and their phenomic and genomic characterization uncovers novel biology.</title>
        <authorList>
            <person name="Wiegand S."/>
            <person name="Jogler M."/>
            <person name="Boedeker C."/>
            <person name="Pinto D."/>
            <person name="Vollmers J."/>
            <person name="Rivas-Marin E."/>
            <person name="Kohn T."/>
            <person name="Peeters S.H."/>
            <person name="Heuer A."/>
            <person name="Rast P."/>
            <person name="Oberbeckmann S."/>
            <person name="Bunk B."/>
            <person name="Jeske O."/>
            <person name="Meyerdierks A."/>
            <person name="Storesund J.E."/>
            <person name="Kallscheuer N."/>
            <person name="Luecker S."/>
            <person name="Lage O.M."/>
            <person name="Pohl T."/>
            <person name="Merkel B.J."/>
            <person name="Hornburger P."/>
            <person name="Mueller R.-W."/>
            <person name="Bruemmer F."/>
            <person name="Labrenz M."/>
            <person name="Spormann A.M."/>
            <person name="Op den Camp H."/>
            <person name="Overmann J."/>
            <person name="Amann R."/>
            <person name="Jetten M.S.M."/>
            <person name="Mascher T."/>
            <person name="Medema M.H."/>
            <person name="Devos D.P."/>
            <person name="Kaster A.-K."/>
            <person name="Ovreas L."/>
            <person name="Rohde M."/>
            <person name="Galperin M.Y."/>
            <person name="Jogler C."/>
        </authorList>
    </citation>
    <scope>NUCLEOTIDE SEQUENCE [LARGE SCALE GENOMIC DNA]</scope>
    <source>
        <strain evidence="1 2">Pan153</strain>
    </source>
</reference>
<evidence type="ECO:0008006" key="3">
    <source>
        <dbReference type="Google" id="ProtNLM"/>
    </source>
</evidence>
<name>A0A518FW24_9PLAN</name>
<dbReference type="RefSeq" id="WP_145458791.1">
    <property type="nucleotide sequence ID" value="NZ_CP036317.1"/>
</dbReference>
<dbReference type="EMBL" id="CP036317">
    <property type="protein sequence ID" value="QDV20544.1"/>
    <property type="molecule type" value="Genomic_DNA"/>
</dbReference>
<evidence type="ECO:0000313" key="1">
    <source>
        <dbReference type="EMBL" id="QDV20544.1"/>
    </source>
</evidence>
<evidence type="ECO:0000313" key="2">
    <source>
        <dbReference type="Proteomes" id="UP000320839"/>
    </source>
</evidence>
<gene>
    <name evidence="1" type="ORF">Pan153_52200</name>
</gene>
<organism evidence="1 2">
    <name type="scientific">Gimesia panareensis</name>
    <dbReference type="NCBI Taxonomy" id="2527978"/>
    <lineage>
        <taxon>Bacteria</taxon>
        <taxon>Pseudomonadati</taxon>
        <taxon>Planctomycetota</taxon>
        <taxon>Planctomycetia</taxon>
        <taxon>Planctomycetales</taxon>
        <taxon>Planctomycetaceae</taxon>
        <taxon>Gimesia</taxon>
    </lineage>
</organism>
<sequence>MAYFKRLHTDQDIQAIREAAYLKWEQAGKPESDGVTFWLEAEQDCQKQASKDQVLPIDIVQEAGEESFPASDAPGWMP</sequence>
<dbReference type="Proteomes" id="UP000320839">
    <property type="component" value="Chromosome"/>
</dbReference>
<dbReference type="OrthoDB" id="283234at2"/>
<dbReference type="InterPro" id="IPR021327">
    <property type="entry name" value="DUF2934"/>
</dbReference>
<proteinExistence type="predicted"/>